<feature type="non-terminal residue" evidence="1">
    <location>
        <position position="72"/>
    </location>
</feature>
<dbReference type="AlphaFoldDB" id="A0A1I0XDL9"/>
<gene>
    <name evidence="1" type="ORF">SAMN04488528_10081</name>
</gene>
<sequence>MPNNLVFNSVASKLLVLINGQDSLGNAKPIKVDNNGMIQLSTVTVTALDLDIRNLSGVTDSVLISNASVTVT</sequence>
<name>A0A1I0XDL9_9CLOT</name>
<dbReference type="OrthoDB" id="2078973at2"/>
<dbReference type="RefSeq" id="WP_143087302.1">
    <property type="nucleotide sequence ID" value="NZ_FOKI01000008.1"/>
</dbReference>
<reference evidence="1 2" key="1">
    <citation type="submission" date="2016-10" db="EMBL/GenBank/DDBJ databases">
        <authorList>
            <person name="de Groot N.N."/>
        </authorList>
    </citation>
    <scope>NUCLEOTIDE SEQUENCE [LARGE SCALE GENOMIC DNA]</scope>
    <source>
        <strain evidence="1 2">DSM 12271</strain>
    </source>
</reference>
<keyword evidence="2" id="KW-1185">Reference proteome</keyword>
<evidence type="ECO:0000313" key="2">
    <source>
        <dbReference type="Proteomes" id="UP000198619"/>
    </source>
</evidence>
<evidence type="ECO:0000313" key="1">
    <source>
        <dbReference type="EMBL" id="SFA98420.1"/>
    </source>
</evidence>
<protein>
    <submittedName>
        <fullName evidence="1">Uncharacterized protein</fullName>
    </submittedName>
</protein>
<dbReference type="STRING" id="84698.SAMN04488528_10081"/>
<proteinExistence type="predicted"/>
<organism evidence="1 2">
    <name type="scientific">Clostridium frigidicarnis</name>
    <dbReference type="NCBI Taxonomy" id="84698"/>
    <lineage>
        <taxon>Bacteria</taxon>
        <taxon>Bacillati</taxon>
        <taxon>Bacillota</taxon>
        <taxon>Clostridia</taxon>
        <taxon>Eubacteriales</taxon>
        <taxon>Clostridiaceae</taxon>
        <taxon>Clostridium</taxon>
    </lineage>
</organism>
<accession>A0A1I0XDL9</accession>
<dbReference type="Proteomes" id="UP000198619">
    <property type="component" value="Unassembled WGS sequence"/>
</dbReference>
<dbReference type="EMBL" id="FOKI01000008">
    <property type="protein sequence ID" value="SFA98420.1"/>
    <property type="molecule type" value="Genomic_DNA"/>
</dbReference>